<accession>C6C2B7</accession>
<evidence type="ECO:0000256" key="1">
    <source>
        <dbReference type="ARBA" id="ARBA00004651"/>
    </source>
</evidence>
<dbReference type="Pfam" id="PF00672">
    <property type="entry name" value="HAMP"/>
    <property type="match status" value="1"/>
</dbReference>
<dbReference type="GO" id="GO:0005886">
    <property type="term" value="C:plasma membrane"/>
    <property type="evidence" value="ECO:0007669"/>
    <property type="project" value="UniProtKB-SubCell"/>
</dbReference>
<dbReference type="GO" id="GO:0007165">
    <property type="term" value="P:signal transduction"/>
    <property type="evidence" value="ECO:0007669"/>
    <property type="project" value="UniProtKB-KW"/>
</dbReference>
<evidence type="ECO:0000256" key="3">
    <source>
        <dbReference type="ARBA" id="ARBA00022500"/>
    </source>
</evidence>
<dbReference type="SUPFAM" id="SSF58104">
    <property type="entry name" value="Methyl-accepting chemotaxis protein (MCP) signaling domain"/>
    <property type="match status" value="1"/>
</dbReference>
<evidence type="ECO:0000259" key="13">
    <source>
        <dbReference type="PROSITE" id="PS50885"/>
    </source>
</evidence>
<evidence type="ECO:0000259" key="12">
    <source>
        <dbReference type="PROSITE" id="PS50111"/>
    </source>
</evidence>
<dbReference type="Gene3D" id="6.10.340.10">
    <property type="match status" value="1"/>
</dbReference>
<dbReference type="PANTHER" id="PTHR32089">
    <property type="entry name" value="METHYL-ACCEPTING CHEMOTAXIS PROTEIN MCPB"/>
    <property type="match status" value="1"/>
</dbReference>
<evidence type="ECO:0000256" key="7">
    <source>
        <dbReference type="ARBA" id="ARBA00023224"/>
    </source>
</evidence>
<evidence type="ECO:0000256" key="11">
    <source>
        <dbReference type="SAM" id="Phobius"/>
    </source>
</evidence>
<comment type="similarity">
    <text evidence="8">Belongs to the methyl-accepting chemotaxis (MCP) protein family.</text>
</comment>
<keyword evidence="5 11" id="KW-1133">Transmembrane helix</keyword>
<dbReference type="AlphaFoldDB" id="C6C2B7"/>
<dbReference type="KEGG" id="dsa:Desal_3267"/>
<dbReference type="Gene3D" id="3.30.450.20">
    <property type="entry name" value="PAS domain"/>
    <property type="match status" value="2"/>
</dbReference>
<evidence type="ECO:0000256" key="6">
    <source>
        <dbReference type="ARBA" id="ARBA00023136"/>
    </source>
</evidence>
<reference evidence="14 15" key="1">
    <citation type="submission" date="2009-06" db="EMBL/GenBank/DDBJ databases">
        <title>Complete sequence of Desulfovibrio salexigens DSM 2638.</title>
        <authorList>
            <consortium name="US DOE Joint Genome Institute"/>
            <person name="Lucas S."/>
            <person name="Copeland A."/>
            <person name="Lapidus A."/>
            <person name="Glavina del Rio T."/>
            <person name="Tice H."/>
            <person name="Bruce D."/>
            <person name="Goodwin L."/>
            <person name="Pitluck S."/>
            <person name="Munk A.C."/>
            <person name="Brettin T."/>
            <person name="Detter J.C."/>
            <person name="Han C."/>
            <person name="Tapia R."/>
            <person name="Larimer F."/>
            <person name="Land M."/>
            <person name="Hauser L."/>
            <person name="Kyrpides N."/>
            <person name="Anderson I."/>
            <person name="Wall J.D."/>
            <person name="Arkin A.P."/>
            <person name="Dehal P."/>
            <person name="Chivian D."/>
            <person name="Giles B."/>
            <person name="Hazen T.C."/>
        </authorList>
    </citation>
    <scope>NUCLEOTIDE SEQUENCE [LARGE SCALE GENOMIC DNA]</scope>
    <source>
        <strain evidence="15">ATCC 14822 / DSM 2638 / NCIMB 8403 / VKM B-1763</strain>
    </source>
</reference>
<dbReference type="PROSITE" id="PS50885">
    <property type="entry name" value="HAMP"/>
    <property type="match status" value="1"/>
</dbReference>
<dbReference type="HOGENOM" id="CLU_000445_107_19_7"/>
<evidence type="ECO:0000256" key="5">
    <source>
        <dbReference type="ARBA" id="ARBA00022989"/>
    </source>
</evidence>
<dbReference type="EMBL" id="CP001649">
    <property type="protein sequence ID" value="ACS81318.1"/>
    <property type="molecule type" value="Genomic_DNA"/>
</dbReference>
<evidence type="ECO:0000256" key="2">
    <source>
        <dbReference type="ARBA" id="ARBA00022475"/>
    </source>
</evidence>
<dbReference type="SMART" id="SM00283">
    <property type="entry name" value="MA"/>
    <property type="match status" value="1"/>
</dbReference>
<feature type="coiled-coil region" evidence="10">
    <location>
        <begin position="518"/>
        <end position="545"/>
    </location>
</feature>
<evidence type="ECO:0000256" key="4">
    <source>
        <dbReference type="ARBA" id="ARBA00022692"/>
    </source>
</evidence>
<dbReference type="PROSITE" id="PS50111">
    <property type="entry name" value="CHEMOTAXIS_TRANSDUC_2"/>
    <property type="match status" value="1"/>
</dbReference>
<keyword evidence="3" id="KW-0145">Chemotaxis</keyword>
<name>C6C2B7_MARSD</name>
<keyword evidence="6 11" id="KW-0472">Membrane</keyword>
<dbReference type="CDD" id="cd12912">
    <property type="entry name" value="PDC2_MCP_like"/>
    <property type="match status" value="1"/>
</dbReference>
<dbReference type="Gene3D" id="1.10.287.950">
    <property type="entry name" value="Methyl-accepting chemotaxis protein"/>
    <property type="match status" value="1"/>
</dbReference>
<dbReference type="Pfam" id="PF00015">
    <property type="entry name" value="MCPsignal"/>
    <property type="match status" value="1"/>
</dbReference>
<dbReference type="eggNOG" id="COG0840">
    <property type="taxonomic scope" value="Bacteria"/>
</dbReference>
<organism evidence="14 15">
    <name type="scientific">Maridesulfovibrio salexigens (strain ATCC 14822 / DSM 2638 / NCIMB 8403 / VKM B-1763)</name>
    <name type="common">Desulfovibrio salexigens</name>
    <dbReference type="NCBI Taxonomy" id="526222"/>
    <lineage>
        <taxon>Bacteria</taxon>
        <taxon>Pseudomonadati</taxon>
        <taxon>Thermodesulfobacteriota</taxon>
        <taxon>Desulfovibrionia</taxon>
        <taxon>Desulfovibrionales</taxon>
        <taxon>Desulfovibrionaceae</taxon>
        <taxon>Maridesulfovibrio</taxon>
    </lineage>
</organism>
<keyword evidence="7 9" id="KW-0807">Transducer</keyword>
<dbReference type="InterPro" id="IPR033479">
    <property type="entry name" value="dCache_1"/>
</dbReference>
<dbReference type="CDD" id="cd11386">
    <property type="entry name" value="MCP_signal"/>
    <property type="match status" value="1"/>
</dbReference>
<proteinExistence type="inferred from homology"/>
<evidence type="ECO:0000313" key="15">
    <source>
        <dbReference type="Proteomes" id="UP000002601"/>
    </source>
</evidence>
<evidence type="ECO:0000256" key="10">
    <source>
        <dbReference type="SAM" id="Coils"/>
    </source>
</evidence>
<dbReference type="CDD" id="cd12913">
    <property type="entry name" value="PDC1_MCP_like"/>
    <property type="match status" value="1"/>
</dbReference>
<keyword evidence="2" id="KW-1003">Cell membrane</keyword>
<dbReference type="InterPro" id="IPR004089">
    <property type="entry name" value="MCPsignal_dom"/>
</dbReference>
<dbReference type="Pfam" id="PF02743">
    <property type="entry name" value="dCache_1"/>
    <property type="match status" value="1"/>
</dbReference>
<dbReference type="SMART" id="SM00304">
    <property type="entry name" value="HAMP"/>
    <property type="match status" value="1"/>
</dbReference>
<feature type="transmembrane region" description="Helical" evidence="11">
    <location>
        <begin position="12"/>
        <end position="32"/>
    </location>
</feature>
<dbReference type="Proteomes" id="UP000002601">
    <property type="component" value="Chromosome"/>
</dbReference>
<feature type="domain" description="Methyl-accepting transducer" evidence="12">
    <location>
        <begin position="440"/>
        <end position="676"/>
    </location>
</feature>
<dbReference type="GO" id="GO:0006935">
    <property type="term" value="P:chemotaxis"/>
    <property type="evidence" value="ECO:0007669"/>
    <property type="project" value="UniProtKB-KW"/>
</dbReference>
<keyword evidence="15" id="KW-1185">Reference proteome</keyword>
<feature type="coiled-coil region" evidence="10">
    <location>
        <begin position="377"/>
        <end position="428"/>
    </location>
</feature>
<comment type="subcellular location">
    <subcellularLocation>
        <location evidence="1">Cell membrane</location>
        <topology evidence="1">Multi-pass membrane protein</topology>
    </subcellularLocation>
</comment>
<protein>
    <submittedName>
        <fullName evidence="14">Methyl-accepting chemotaxis sensory transducer with Cache sensor</fullName>
    </submittedName>
</protein>
<sequence>MSFKNWSLKTKIILPTFCIVALILATSTLVMTNQAKKMAVKQASEAADHIAKGFGNEISETMGKALTVTRALGIMFEEGANYSVIPDREYLDSVLVGVLERHPGLAGSWCAFPPDVYDGREDDYMGKYKGAYRNWYHRDNGQIAELFVGNKDVSNVGWFQNPMSGNVETITEPYPWTVKGKTYWVSSTGIPVKKNGQNIGVVGVDFYLNDLQDTILKIKPLETGYAYLVTNKGNIVAHPDSELQAKNLGDVIDYEHKRETLNAIERGRAYSYVTESENGERQYITYAPIKVGKTSFPWSIALVIPMDKVEAQANAIAQNSLIISGIAIAILLAVLFMLASVISKPIIRTAAYTAKVADGDLDAELNIDQKDEIGHMADSLRAMVVELKNTILKAEDETRKAEDESAKAREATAEAEKARAKADIARTDGLRHAAERVELILERVVSASEQMSVQSNQLLNGAEIQSDRITSTATAMEEMNATVLEIARNAADAAGESTESQEKARNGAEVVDKSKTALGQTVSEVNNLKVNMEELDKQAKGTEAIIGVITDIADQTNLLALNAAIEAARAGEAGRGFAVVADEVRKLAEKTMTATGEVSDSINAIQRVAGENIRSMGTVYQHIEEANDFSEKSGSVLQEIVCGAEESAVQIQSIATAAEEQSATSEEINGSIEEISRITAETTDSAREFSTALESLAVQVSEMQKIVEDLKAE</sequence>
<gene>
    <name evidence="14" type="ordered locus">Desal_3267</name>
</gene>
<dbReference type="CDD" id="cd06225">
    <property type="entry name" value="HAMP"/>
    <property type="match status" value="1"/>
</dbReference>
<dbReference type="STRING" id="526222.Desal_3267"/>
<feature type="transmembrane region" description="Helical" evidence="11">
    <location>
        <begin position="321"/>
        <end position="342"/>
    </location>
</feature>
<keyword evidence="10" id="KW-0175">Coiled coil</keyword>
<evidence type="ECO:0000256" key="8">
    <source>
        <dbReference type="ARBA" id="ARBA00029447"/>
    </source>
</evidence>
<evidence type="ECO:0000313" key="14">
    <source>
        <dbReference type="EMBL" id="ACS81318.1"/>
    </source>
</evidence>
<dbReference type="PANTHER" id="PTHR32089:SF112">
    <property type="entry name" value="LYSOZYME-LIKE PROTEIN-RELATED"/>
    <property type="match status" value="1"/>
</dbReference>
<dbReference type="InterPro" id="IPR003660">
    <property type="entry name" value="HAMP_dom"/>
</dbReference>
<dbReference type="RefSeq" id="WP_015853134.1">
    <property type="nucleotide sequence ID" value="NC_012881.1"/>
</dbReference>
<keyword evidence="4 11" id="KW-0812">Transmembrane</keyword>
<feature type="domain" description="HAMP" evidence="13">
    <location>
        <begin position="340"/>
        <end position="392"/>
    </location>
</feature>
<evidence type="ECO:0000256" key="9">
    <source>
        <dbReference type="PROSITE-ProRule" id="PRU00284"/>
    </source>
</evidence>
<dbReference type="OrthoDB" id="9814362at2"/>